<evidence type="ECO:0000256" key="2">
    <source>
        <dbReference type="ARBA" id="ARBA00012925"/>
    </source>
</evidence>
<dbReference type="Pfam" id="PF00484">
    <property type="entry name" value="Pro_CA"/>
    <property type="match status" value="1"/>
</dbReference>
<evidence type="ECO:0000256" key="7">
    <source>
        <dbReference type="PIRSR" id="PIRSR601765-1"/>
    </source>
</evidence>
<comment type="cofactor">
    <cofactor evidence="7">
        <name>Zn(2+)</name>
        <dbReference type="ChEBI" id="CHEBI:29105"/>
    </cofactor>
    <text evidence="7">Binds 1 zinc ion per subunit.</text>
</comment>
<dbReference type="SMART" id="SM00947">
    <property type="entry name" value="Pro_CA"/>
    <property type="match status" value="1"/>
</dbReference>
<feature type="binding site" evidence="7">
    <location>
        <position position="38"/>
    </location>
    <ligand>
        <name>Zn(2+)</name>
        <dbReference type="ChEBI" id="CHEBI:29105"/>
    </ligand>
</feature>
<dbReference type="Proteomes" id="UP001239215">
    <property type="component" value="Unassembled WGS sequence"/>
</dbReference>
<name>A0AAJ1TXX5_9ACTN</name>
<dbReference type="EMBL" id="JAUTAN010000001">
    <property type="protein sequence ID" value="MDQ1104350.1"/>
    <property type="molecule type" value="Genomic_DNA"/>
</dbReference>
<proteinExistence type="inferred from homology"/>
<dbReference type="SUPFAM" id="SSF53056">
    <property type="entry name" value="beta-carbonic anhydrase, cab"/>
    <property type="match status" value="1"/>
</dbReference>
<dbReference type="AlphaFoldDB" id="A0AAJ1TXX5"/>
<evidence type="ECO:0000313" key="9">
    <source>
        <dbReference type="Proteomes" id="UP001239215"/>
    </source>
</evidence>
<reference evidence="8" key="1">
    <citation type="submission" date="2023-07" db="EMBL/GenBank/DDBJ databases">
        <title>Functional and genomic diversity of the sorghum phyllosphere microbiome.</title>
        <authorList>
            <person name="Shade A."/>
        </authorList>
    </citation>
    <scope>NUCLEOTIDE SEQUENCE</scope>
    <source>
        <strain evidence="8">SORGH_AS_1067</strain>
    </source>
</reference>
<feature type="binding site" evidence="7">
    <location>
        <position position="36"/>
    </location>
    <ligand>
        <name>Zn(2+)</name>
        <dbReference type="ChEBI" id="CHEBI:29105"/>
    </ligand>
</feature>
<feature type="binding site" evidence="7">
    <location>
        <position position="89"/>
    </location>
    <ligand>
        <name>Zn(2+)</name>
        <dbReference type="ChEBI" id="CHEBI:29105"/>
    </ligand>
</feature>
<feature type="binding site" evidence="7">
    <location>
        <position position="92"/>
    </location>
    <ligand>
        <name>Zn(2+)</name>
        <dbReference type="ChEBI" id="CHEBI:29105"/>
    </ligand>
</feature>
<comment type="function">
    <text evidence="5">Catalyzes the reversible hydration of carbon dioxide to form bicarbonate.</text>
</comment>
<comment type="similarity">
    <text evidence="1">Belongs to the beta-class carbonic anhydrase family.</text>
</comment>
<evidence type="ECO:0000256" key="4">
    <source>
        <dbReference type="ARBA" id="ARBA00022833"/>
    </source>
</evidence>
<evidence type="ECO:0000256" key="1">
    <source>
        <dbReference type="ARBA" id="ARBA00006217"/>
    </source>
</evidence>
<accession>A0AAJ1TXX5</accession>
<keyword evidence="8" id="KW-0456">Lyase</keyword>
<keyword evidence="4 7" id="KW-0862">Zinc</keyword>
<evidence type="ECO:0000256" key="5">
    <source>
        <dbReference type="ARBA" id="ARBA00024993"/>
    </source>
</evidence>
<keyword evidence="3 7" id="KW-0479">Metal-binding</keyword>
<dbReference type="CDD" id="cd03379">
    <property type="entry name" value="beta_CA_cladeD"/>
    <property type="match status" value="1"/>
</dbReference>
<dbReference type="PANTHER" id="PTHR43175">
    <property type="entry name" value="CARBONIC ANHYDRASE"/>
    <property type="match status" value="1"/>
</dbReference>
<sequence>MSDFDDLLDANRVFADDFGLSGFDGIAHAGVAIVTCMDSRIDPLAMLGLKAGDAKIFRNPGGRVTPQALEALVLAVHLLNVDRVLVVPHTRCAVASNTEAELRQKVSTSAGVDAAWQGFPVVTDQRATLTEDVHKVTSHPLVPASVKVGGFVYDVDTGLLEQVV</sequence>
<dbReference type="RefSeq" id="WP_307199711.1">
    <property type="nucleotide sequence ID" value="NZ_JAUTAN010000001.1"/>
</dbReference>
<dbReference type="InterPro" id="IPR001765">
    <property type="entry name" value="Carbonic_anhydrase"/>
</dbReference>
<dbReference type="InterPro" id="IPR036874">
    <property type="entry name" value="Carbonic_anhydrase_sf"/>
</dbReference>
<dbReference type="Gene3D" id="3.40.1050.10">
    <property type="entry name" value="Carbonic anhydrase"/>
    <property type="match status" value="1"/>
</dbReference>
<protein>
    <recommendedName>
        <fullName evidence="2">carbonic anhydrase</fullName>
        <ecNumber evidence="2">4.2.1.1</ecNumber>
    </recommendedName>
</protein>
<evidence type="ECO:0000256" key="6">
    <source>
        <dbReference type="ARBA" id="ARBA00048348"/>
    </source>
</evidence>
<dbReference type="EC" id="4.2.1.1" evidence="2"/>
<comment type="caution">
    <text evidence="8">The sequence shown here is derived from an EMBL/GenBank/DDBJ whole genome shotgun (WGS) entry which is preliminary data.</text>
</comment>
<evidence type="ECO:0000313" key="8">
    <source>
        <dbReference type="EMBL" id="MDQ1104350.1"/>
    </source>
</evidence>
<dbReference type="GO" id="GO:0008270">
    <property type="term" value="F:zinc ion binding"/>
    <property type="evidence" value="ECO:0007669"/>
    <property type="project" value="InterPro"/>
</dbReference>
<evidence type="ECO:0000256" key="3">
    <source>
        <dbReference type="ARBA" id="ARBA00022723"/>
    </source>
</evidence>
<organism evidence="8 9">
    <name type="scientific">Nocardioides zeae</name>
    <dbReference type="NCBI Taxonomy" id="1457234"/>
    <lineage>
        <taxon>Bacteria</taxon>
        <taxon>Bacillati</taxon>
        <taxon>Actinomycetota</taxon>
        <taxon>Actinomycetes</taxon>
        <taxon>Propionibacteriales</taxon>
        <taxon>Nocardioidaceae</taxon>
        <taxon>Nocardioides</taxon>
    </lineage>
</organism>
<dbReference type="GO" id="GO:0004089">
    <property type="term" value="F:carbonate dehydratase activity"/>
    <property type="evidence" value="ECO:0007669"/>
    <property type="project" value="UniProtKB-EC"/>
</dbReference>
<comment type="catalytic activity">
    <reaction evidence="6">
        <text>hydrogencarbonate + H(+) = CO2 + H2O</text>
        <dbReference type="Rhea" id="RHEA:10748"/>
        <dbReference type="ChEBI" id="CHEBI:15377"/>
        <dbReference type="ChEBI" id="CHEBI:15378"/>
        <dbReference type="ChEBI" id="CHEBI:16526"/>
        <dbReference type="ChEBI" id="CHEBI:17544"/>
        <dbReference type="EC" id="4.2.1.1"/>
    </reaction>
</comment>
<dbReference type="PANTHER" id="PTHR43175:SF3">
    <property type="entry name" value="CARBON DISULFIDE HYDROLASE"/>
    <property type="match status" value="1"/>
</dbReference>
<gene>
    <name evidence="8" type="ORF">QE405_001634</name>
</gene>